<dbReference type="Proteomes" id="UP000823775">
    <property type="component" value="Unassembled WGS sequence"/>
</dbReference>
<accession>A0ABS8W0S3</accession>
<dbReference type="InterPro" id="IPR008972">
    <property type="entry name" value="Cupredoxin"/>
</dbReference>
<dbReference type="PANTHER" id="PTHR33021:SF70">
    <property type="entry name" value="PHYTOCYANIN DOMAIN-CONTAINING PROTEIN"/>
    <property type="match status" value="1"/>
</dbReference>
<comment type="caution">
    <text evidence="4">The sequence shown here is derived from an EMBL/GenBank/DDBJ whole genome shotgun (WGS) entry which is preliminary data.</text>
</comment>
<dbReference type="PROSITE" id="PS51485">
    <property type="entry name" value="PHYTOCYANIN"/>
    <property type="match status" value="1"/>
</dbReference>
<feature type="domain" description="Phytocyanin" evidence="3">
    <location>
        <begin position="1"/>
        <end position="119"/>
    </location>
</feature>
<evidence type="ECO:0000313" key="4">
    <source>
        <dbReference type="EMBL" id="MCE2055632.1"/>
    </source>
</evidence>
<reference evidence="4 5" key="1">
    <citation type="journal article" date="2021" name="BMC Genomics">
        <title>Datura genome reveals duplications of psychoactive alkaloid biosynthetic genes and high mutation rate following tissue culture.</title>
        <authorList>
            <person name="Rajewski A."/>
            <person name="Carter-House D."/>
            <person name="Stajich J."/>
            <person name="Litt A."/>
        </authorList>
    </citation>
    <scope>NUCLEOTIDE SEQUENCE [LARGE SCALE GENOMIC DNA]</scope>
    <source>
        <strain evidence="4">AR-01</strain>
    </source>
</reference>
<protein>
    <recommendedName>
        <fullName evidence="3">Phytocyanin domain-containing protein</fullName>
    </recommendedName>
</protein>
<feature type="region of interest" description="Disordered" evidence="1">
    <location>
        <begin position="125"/>
        <end position="153"/>
    </location>
</feature>
<evidence type="ECO:0000256" key="2">
    <source>
        <dbReference type="SAM" id="Phobius"/>
    </source>
</evidence>
<proteinExistence type="predicted"/>
<keyword evidence="2" id="KW-0472">Membrane</keyword>
<dbReference type="InterPro" id="IPR003245">
    <property type="entry name" value="Phytocyanin_dom"/>
</dbReference>
<dbReference type="Gene3D" id="2.60.40.420">
    <property type="entry name" value="Cupredoxins - blue copper proteins"/>
    <property type="match status" value="1"/>
</dbReference>
<dbReference type="Pfam" id="PF02298">
    <property type="entry name" value="Cu_bind_like"/>
    <property type="match status" value="1"/>
</dbReference>
<gene>
    <name evidence="4" type="ORF">HAX54_043077</name>
</gene>
<dbReference type="SUPFAM" id="SSF49503">
    <property type="entry name" value="Cupredoxins"/>
    <property type="match status" value="1"/>
</dbReference>
<keyword evidence="2" id="KW-0812">Transmembrane</keyword>
<evidence type="ECO:0000259" key="3">
    <source>
        <dbReference type="PROSITE" id="PS51485"/>
    </source>
</evidence>
<evidence type="ECO:0000313" key="5">
    <source>
        <dbReference type="Proteomes" id="UP000823775"/>
    </source>
</evidence>
<feature type="compositionally biased region" description="Low complexity" evidence="1">
    <location>
        <begin position="125"/>
        <end position="136"/>
    </location>
</feature>
<keyword evidence="5" id="KW-1185">Reference proteome</keyword>
<organism evidence="4 5">
    <name type="scientific">Datura stramonium</name>
    <name type="common">Jimsonweed</name>
    <name type="synonym">Common thornapple</name>
    <dbReference type="NCBI Taxonomy" id="4076"/>
    <lineage>
        <taxon>Eukaryota</taxon>
        <taxon>Viridiplantae</taxon>
        <taxon>Streptophyta</taxon>
        <taxon>Embryophyta</taxon>
        <taxon>Tracheophyta</taxon>
        <taxon>Spermatophyta</taxon>
        <taxon>Magnoliopsida</taxon>
        <taxon>eudicotyledons</taxon>
        <taxon>Gunneridae</taxon>
        <taxon>Pentapetalae</taxon>
        <taxon>asterids</taxon>
        <taxon>lamiids</taxon>
        <taxon>Solanales</taxon>
        <taxon>Solanaceae</taxon>
        <taxon>Solanoideae</taxon>
        <taxon>Datureae</taxon>
        <taxon>Datura</taxon>
    </lineage>
</organism>
<dbReference type="PANTHER" id="PTHR33021">
    <property type="entry name" value="BLUE COPPER PROTEIN"/>
    <property type="match status" value="1"/>
</dbReference>
<keyword evidence="2" id="KW-1133">Transmembrane helix</keyword>
<evidence type="ECO:0000256" key="1">
    <source>
        <dbReference type="SAM" id="MobiDB-lite"/>
    </source>
</evidence>
<sequence>MVSRMEEIDNEALVVDILPKILRFSSNCLGHGNVKAVCGYPNRADASAEIPSNPGVMESQPVYEVTKGNFDWCNITNALKSSSKGNTSFPLTEPGESYFICGNRLHCLGGMKLHVNVEDNNRVASPAAAPAPQAEASNFPKHSSKSNNPSTIVPSSTNLSNHVGLDSILLATLGLILAALGILVDVNLRIFTF</sequence>
<feature type="transmembrane region" description="Helical" evidence="2">
    <location>
        <begin position="168"/>
        <end position="188"/>
    </location>
</feature>
<dbReference type="InterPro" id="IPR039391">
    <property type="entry name" value="Phytocyanin-like"/>
</dbReference>
<dbReference type="EMBL" id="JACEIK010006411">
    <property type="protein sequence ID" value="MCE2055632.1"/>
    <property type="molecule type" value="Genomic_DNA"/>
</dbReference>
<name>A0ABS8W0S3_DATST</name>